<reference evidence="3" key="1">
    <citation type="journal article" date="2012" name="Science">
        <title>The Paleozoic origin of enzymatic lignin decomposition reconstructed from 31 fungal genomes.</title>
        <authorList>
            <person name="Floudas D."/>
            <person name="Binder M."/>
            <person name="Riley R."/>
            <person name="Barry K."/>
            <person name="Blanchette R.A."/>
            <person name="Henrissat B."/>
            <person name="Martinez A.T."/>
            <person name="Otillar R."/>
            <person name="Spatafora J.W."/>
            <person name="Yadav J.S."/>
            <person name="Aerts A."/>
            <person name="Benoit I."/>
            <person name="Boyd A."/>
            <person name="Carlson A."/>
            <person name="Copeland A."/>
            <person name="Coutinho P.M."/>
            <person name="de Vries R.P."/>
            <person name="Ferreira P."/>
            <person name="Findley K."/>
            <person name="Foster B."/>
            <person name="Gaskell J."/>
            <person name="Glotzer D."/>
            <person name="Gorecki P."/>
            <person name="Heitman J."/>
            <person name="Hesse C."/>
            <person name="Hori C."/>
            <person name="Igarashi K."/>
            <person name="Jurgens J.A."/>
            <person name="Kallen N."/>
            <person name="Kersten P."/>
            <person name="Kohler A."/>
            <person name="Kuees U."/>
            <person name="Kumar T.K.A."/>
            <person name="Kuo A."/>
            <person name="LaButti K."/>
            <person name="Larrondo L.F."/>
            <person name="Lindquist E."/>
            <person name="Ling A."/>
            <person name="Lombard V."/>
            <person name="Lucas S."/>
            <person name="Lundell T."/>
            <person name="Martin R."/>
            <person name="McLaughlin D.J."/>
            <person name="Morgenstern I."/>
            <person name="Morin E."/>
            <person name="Murat C."/>
            <person name="Nagy L.G."/>
            <person name="Nolan M."/>
            <person name="Ohm R.A."/>
            <person name="Patyshakuliyeva A."/>
            <person name="Rokas A."/>
            <person name="Ruiz-Duenas F.J."/>
            <person name="Sabat G."/>
            <person name="Salamov A."/>
            <person name="Samejima M."/>
            <person name="Schmutz J."/>
            <person name="Slot J.C."/>
            <person name="St John F."/>
            <person name="Stenlid J."/>
            <person name="Sun H."/>
            <person name="Sun S."/>
            <person name="Syed K."/>
            <person name="Tsang A."/>
            <person name="Wiebenga A."/>
            <person name="Young D."/>
            <person name="Pisabarro A."/>
            <person name="Eastwood D.C."/>
            <person name="Martin F."/>
            <person name="Cullen D."/>
            <person name="Grigoriev I.V."/>
            <person name="Hibbett D.S."/>
        </authorList>
    </citation>
    <scope>NUCLEOTIDE SEQUENCE [LARGE SCALE GENOMIC DNA]</scope>
    <source>
        <strain evidence="3">RWD-64-598 SS2</strain>
    </source>
</reference>
<dbReference type="AlphaFoldDB" id="A0A5M3N1J8"/>
<name>A0A5M3N1J8_CONPW</name>
<keyword evidence="3" id="KW-1185">Reference proteome</keyword>
<sequence>MNTYGPTPATAAELNTEHTSSTDAALSSPDHEDPRHLQIFKELASTLSMVGAQINGAVESDGLVAFEGTNYNAVSPEETANILSFASNVSLMTHELDQAIADLTGFKTKLLNTANARKRFISAVGRLPVEILSEIFILARSRQKTDRDHYFGTLHEGFDVSFNAAQGKLIDFRLLHNWDLRSSGAFFQYSGIKRLTLGSIISGASLSLATFPAVKEVALAPNDEREERLSDFMTRSRCHLICITFIIPGFSKDSLNHAAARWKLDGDKIGELLGVPVIEYADSCFRIQMVRDVKAEWYEREYIPSLQVNSDDQEGTESDGSLD</sequence>
<dbReference type="EMBL" id="JH711574">
    <property type="protein sequence ID" value="EIW84751.1"/>
    <property type="molecule type" value="Genomic_DNA"/>
</dbReference>
<organism evidence="2 3">
    <name type="scientific">Coniophora puteana (strain RWD-64-598)</name>
    <name type="common">Brown rot fungus</name>
    <dbReference type="NCBI Taxonomy" id="741705"/>
    <lineage>
        <taxon>Eukaryota</taxon>
        <taxon>Fungi</taxon>
        <taxon>Dikarya</taxon>
        <taxon>Basidiomycota</taxon>
        <taxon>Agaricomycotina</taxon>
        <taxon>Agaricomycetes</taxon>
        <taxon>Agaricomycetidae</taxon>
        <taxon>Boletales</taxon>
        <taxon>Coniophorineae</taxon>
        <taxon>Coniophoraceae</taxon>
        <taxon>Coniophora</taxon>
    </lineage>
</organism>
<comment type="caution">
    <text evidence="2">The sequence shown here is derived from an EMBL/GenBank/DDBJ whole genome shotgun (WGS) entry which is preliminary data.</text>
</comment>
<gene>
    <name evidence="2" type="ORF">CONPUDRAFT_149620</name>
</gene>
<dbReference type="RefSeq" id="XP_007764457.1">
    <property type="nucleotide sequence ID" value="XM_007766267.1"/>
</dbReference>
<evidence type="ECO:0000256" key="1">
    <source>
        <dbReference type="SAM" id="MobiDB-lite"/>
    </source>
</evidence>
<dbReference type="Proteomes" id="UP000053558">
    <property type="component" value="Unassembled WGS sequence"/>
</dbReference>
<dbReference type="GeneID" id="19202619"/>
<evidence type="ECO:0000313" key="2">
    <source>
        <dbReference type="EMBL" id="EIW84751.1"/>
    </source>
</evidence>
<protein>
    <submittedName>
        <fullName evidence="2">Uncharacterized protein</fullName>
    </submittedName>
</protein>
<evidence type="ECO:0000313" key="3">
    <source>
        <dbReference type="Proteomes" id="UP000053558"/>
    </source>
</evidence>
<accession>A0A5M3N1J8</accession>
<proteinExistence type="predicted"/>
<feature type="region of interest" description="Disordered" evidence="1">
    <location>
        <begin position="1"/>
        <end position="32"/>
    </location>
</feature>
<dbReference type="KEGG" id="cput:CONPUDRAFT_149620"/>